<proteinExistence type="predicted"/>
<reference evidence="1" key="1">
    <citation type="submission" date="2018-05" db="EMBL/GenBank/DDBJ databases">
        <authorList>
            <person name="Lanie J.A."/>
            <person name="Ng W.-L."/>
            <person name="Kazmierczak K.M."/>
            <person name="Andrzejewski T.M."/>
            <person name="Davidsen T.M."/>
            <person name="Wayne K.J."/>
            <person name="Tettelin H."/>
            <person name="Glass J.I."/>
            <person name="Rusch D."/>
            <person name="Podicherti R."/>
            <person name="Tsui H.-C.T."/>
            <person name="Winkler M.E."/>
        </authorList>
    </citation>
    <scope>NUCLEOTIDE SEQUENCE</scope>
</reference>
<gene>
    <name evidence="1" type="ORF">METZ01_LOCUS150223</name>
</gene>
<sequence>VLGLLANLKLKNPLSKTVLVCYSQLAGWTLLPIPIDDNDIDESPHCNEISTT</sequence>
<organism evidence="1">
    <name type="scientific">marine metagenome</name>
    <dbReference type="NCBI Taxonomy" id="408172"/>
    <lineage>
        <taxon>unclassified sequences</taxon>
        <taxon>metagenomes</taxon>
        <taxon>ecological metagenomes</taxon>
    </lineage>
</organism>
<dbReference type="EMBL" id="UINC01024197">
    <property type="protein sequence ID" value="SVA97369.1"/>
    <property type="molecule type" value="Genomic_DNA"/>
</dbReference>
<protein>
    <submittedName>
        <fullName evidence="1">Uncharacterized protein</fullName>
    </submittedName>
</protein>
<dbReference type="AlphaFoldDB" id="A0A382A7N0"/>
<name>A0A382A7N0_9ZZZZ</name>
<feature type="non-terminal residue" evidence="1">
    <location>
        <position position="1"/>
    </location>
</feature>
<accession>A0A382A7N0</accession>
<evidence type="ECO:0000313" key="1">
    <source>
        <dbReference type="EMBL" id="SVA97369.1"/>
    </source>
</evidence>